<keyword evidence="2" id="KW-0804">Transcription</keyword>
<dbReference type="SMART" id="SM00342">
    <property type="entry name" value="HTH_ARAC"/>
    <property type="match status" value="1"/>
</dbReference>
<gene>
    <name evidence="4" type="ORF">I5907_18920</name>
</gene>
<keyword evidence="1" id="KW-0805">Transcription regulation</keyword>
<protein>
    <submittedName>
        <fullName evidence="4">Helix-turn-helix transcriptional regulator</fullName>
    </submittedName>
</protein>
<dbReference type="PROSITE" id="PS01124">
    <property type="entry name" value="HTH_ARAC_FAMILY_2"/>
    <property type="match status" value="1"/>
</dbReference>
<evidence type="ECO:0000259" key="3">
    <source>
        <dbReference type="PROSITE" id="PS01124"/>
    </source>
</evidence>
<name>A0A931GZT3_9BACT</name>
<evidence type="ECO:0000313" key="4">
    <source>
        <dbReference type="EMBL" id="MBG9378318.1"/>
    </source>
</evidence>
<evidence type="ECO:0000313" key="5">
    <source>
        <dbReference type="Proteomes" id="UP000628448"/>
    </source>
</evidence>
<dbReference type="InterPro" id="IPR018060">
    <property type="entry name" value="HTH_AraC"/>
</dbReference>
<dbReference type="SUPFAM" id="SSF46689">
    <property type="entry name" value="Homeodomain-like"/>
    <property type="match status" value="1"/>
</dbReference>
<dbReference type="Gene3D" id="1.10.10.60">
    <property type="entry name" value="Homeodomain-like"/>
    <property type="match status" value="2"/>
</dbReference>
<dbReference type="InterPro" id="IPR009057">
    <property type="entry name" value="Homeodomain-like_sf"/>
</dbReference>
<dbReference type="GO" id="GO:0003700">
    <property type="term" value="F:DNA-binding transcription factor activity"/>
    <property type="evidence" value="ECO:0007669"/>
    <property type="project" value="InterPro"/>
</dbReference>
<dbReference type="InterPro" id="IPR053142">
    <property type="entry name" value="PchR_regulatory_protein"/>
</dbReference>
<keyword evidence="5" id="KW-1185">Reference proteome</keyword>
<dbReference type="Pfam" id="PF12833">
    <property type="entry name" value="HTH_18"/>
    <property type="match status" value="1"/>
</dbReference>
<dbReference type="EMBL" id="JADWYR010000002">
    <property type="protein sequence ID" value="MBG9378318.1"/>
    <property type="molecule type" value="Genomic_DNA"/>
</dbReference>
<accession>A0A931GZT3</accession>
<sequence>MIKLEYNVTSYEDLFRYIAKTLRLKLSDNVIHFTPDKGSGTIKLFNAQPGLQVLLFDFVSFEAIDFIRKKAQKEFFVIRIDEAKEATGNTKASLFFGKTSQEWTYTLAPNTQVRQIKIIMSKKWLDDYFENESAGQILNNYITLKSPLVVYEILDAEYKRLMNEMMTLAAGKSFEQVILQNRTAFIIERFFTKLFKNIENENSNLRISSIELKRVKEVENELLKDFSQPPPAIAQLARIAAMSPSKLKVLFKEVFRFPINQYYQHHRMNKARAMLLSRKYTVRDTAAVLGFSSVSSFNKAFFKTFEQMPSDLVEPVVK</sequence>
<feature type="domain" description="HTH araC/xylS-type" evidence="3">
    <location>
        <begin position="216"/>
        <end position="315"/>
    </location>
</feature>
<comment type="caution">
    <text evidence="4">The sequence shown here is derived from an EMBL/GenBank/DDBJ whole genome shotgun (WGS) entry which is preliminary data.</text>
</comment>
<dbReference type="GO" id="GO:0043565">
    <property type="term" value="F:sequence-specific DNA binding"/>
    <property type="evidence" value="ECO:0007669"/>
    <property type="project" value="InterPro"/>
</dbReference>
<evidence type="ECO:0000256" key="2">
    <source>
        <dbReference type="ARBA" id="ARBA00023163"/>
    </source>
</evidence>
<organism evidence="4 5">
    <name type="scientific">Panacibacter microcysteis</name>
    <dbReference type="NCBI Taxonomy" id="2793269"/>
    <lineage>
        <taxon>Bacteria</taxon>
        <taxon>Pseudomonadati</taxon>
        <taxon>Bacteroidota</taxon>
        <taxon>Chitinophagia</taxon>
        <taxon>Chitinophagales</taxon>
        <taxon>Chitinophagaceae</taxon>
        <taxon>Panacibacter</taxon>
    </lineage>
</organism>
<dbReference type="Proteomes" id="UP000628448">
    <property type="component" value="Unassembled WGS sequence"/>
</dbReference>
<dbReference type="PANTHER" id="PTHR47893">
    <property type="entry name" value="REGULATORY PROTEIN PCHR"/>
    <property type="match status" value="1"/>
</dbReference>
<dbReference type="PANTHER" id="PTHR47893:SF1">
    <property type="entry name" value="REGULATORY PROTEIN PCHR"/>
    <property type="match status" value="1"/>
</dbReference>
<dbReference type="RefSeq" id="WP_196992356.1">
    <property type="nucleotide sequence ID" value="NZ_JADWYR010000002.1"/>
</dbReference>
<proteinExistence type="predicted"/>
<dbReference type="AlphaFoldDB" id="A0A931GZT3"/>
<reference evidence="4" key="1">
    <citation type="submission" date="2020-11" db="EMBL/GenBank/DDBJ databases">
        <title>Bacterial whole genome sequence for Panacibacter sp. DH6.</title>
        <authorList>
            <person name="Le V."/>
            <person name="Ko S."/>
            <person name="Ahn C.-Y."/>
            <person name="Oh H.-M."/>
        </authorList>
    </citation>
    <scope>NUCLEOTIDE SEQUENCE</scope>
    <source>
        <strain evidence="4">DH6</strain>
    </source>
</reference>
<evidence type="ECO:0000256" key="1">
    <source>
        <dbReference type="ARBA" id="ARBA00023015"/>
    </source>
</evidence>